<evidence type="ECO:0000256" key="1">
    <source>
        <dbReference type="SAM" id="MobiDB-lite"/>
    </source>
</evidence>
<accession>A0A6J4QAC9</accession>
<gene>
    <name evidence="2" type="ORF">AVDCRST_MAG66-3863</name>
</gene>
<feature type="region of interest" description="Disordered" evidence="1">
    <location>
        <begin position="51"/>
        <end position="73"/>
    </location>
</feature>
<evidence type="ECO:0000313" key="2">
    <source>
        <dbReference type="EMBL" id="CAA9439316.1"/>
    </source>
</evidence>
<name>A0A6J4QAC9_9PSEU</name>
<organism evidence="2">
    <name type="scientific">uncultured Pseudonocardia sp</name>
    <dbReference type="NCBI Taxonomy" id="211455"/>
    <lineage>
        <taxon>Bacteria</taxon>
        <taxon>Bacillati</taxon>
        <taxon>Actinomycetota</taxon>
        <taxon>Actinomycetes</taxon>
        <taxon>Pseudonocardiales</taxon>
        <taxon>Pseudonocardiaceae</taxon>
        <taxon>Pseudonocardia</taxon>
        <taxon>environmental samples</taxon>
    </lineage>
</organism>
<dbReference type="EMBL" id="CADCUS010000531">
    <property type="protein sequence ID" value="CAA9439316.1"/>
    <property type="molecule type" value="Genomic_DNA"/>
</dbReference>
<protein>
    <submittedName>
        <fullName evidence="2">Uncharacterized protein</fullName>
    </submittedName>
</protein>
<proteinExistence type="predicted"/>
<reference evidence="2" key="1">
    <citation type="submission" date="2020-02" db="EMBL/GenBank/DDBJ databases">
        <authorList>
            <person name="Meier V. D."/>
        </authorList>
    </citation>
    <scope>NUCLEOTIDE SEQUENCE</scope>
    <source>
        <strain evidence="2">AVDCRST_MAG66</strain>
    </source>
</reference>
<sequence>MVPAVEQVRLARFYLDAAAPWQALALLDALPHDDRPDTVVRLLRARALQDLGRPTPDADPQVRPGDVLAAAYR</sequence>
<dbReference type="AlphaFoldDB" id="A0A6J4QAC9"/>